<feature type="domain" description="HTH araC/xylS-type" evidence="7">
    <location>
        <begin position="1"/>
        <end position="82"/>
    </location>
</feature>
<dbReference type="SUPFAM" id="SSF46767">
    <property type="entry name" value="Methylated DNA-protein cysteine methyltransferase, C-terminal domain"/>
    <property type="match status" value="1"/>
</dbReference>
<keyword evidence="4" id="KW-0227">DNA damage</keyword>
<dbReference type="EC" id="2.1.1.63" evidence="8"/>
<evidence type="ECO:0000313" key="9">
    <source>
        <dbReference type="Proteomes" id="UP000501130"/>
    </source>
</evidence>
<keyword evidence="3 8" id="KW-0808">Transferase</keyword>
<proteinExistence type="predicted"/>
<comment type="catalytic activity">
    <reaction evidence="6">
        <text>a 6-O-methyl-2'-deoxyguanosine in DNA + L-cysteinyl-[protein] = S-methyl-L-cysteinyl-[protein] + a 2'-deoxyguanosine in DNA</text>
        <dbReference type="Rhea" id="RHEA:24000"/>
        <dbReference type="Rhea" id="RHEA-COMP:10131"/>
        <dbReference type="Rhea" id="RHEA-COMP:10132"/>
        <dbReference type="Rhea" id="RHEA-COMP:11367"/>
        <dbReference type="Rhea" id="RHEA-COMP:11368"/>
        <dbReference type="ChEBI" id="CHEBI:29950"/>
        <dbReference type="ChEBI" id="CHEBI:82612"/>
        <dbReference type="ChEBI" id="CHEBI:85445"/>
        <dbReference type="ChEBI" id="CHEBI:85448"/>
        <dbReference type="EC" id="2.1.1.63"/>
    </reaction>
</comment>
<dbReference type="PROSITE" id="PS01124">
    <property type="entry name" value="HTH_ARAC_FAMILY_2"/>
    <property type="match status" value="1"/>
</dbReference>
<dbReference type="InterPro" id="IPR036388">
    <property type="entry name" value="WH-like_DNA-bd_sf"/>
</dbReference>
<evidence type="ECO:0000256" key="4">
    <source>
        <dbReference type="ARBA" id="ARBA00022763"/>
    </source>
</evidence>
<evidence type="ECO:0000313" key="8">
    <source>
        <dbReference type="EMBL" id="QJR30242.1"/>
    </source>
</evidence>
<dbReference type="PANTHER" id="PTHR10815">
    <property type="entry name" value="METHYLATED-DNA--PROTEIN-CYSTEINE METHYLTRANSFERASE"/>
    <property type="match status" value="1"/>
</dbReference>
<dbReference type="Gene3D" id="1.10.10.10">
    <property type="entry name" value="Winged helix-like DNA-binding domain superfamily/Winged helix DNA-binding domain"/>
    <property type="match status" value="1"/>
</dbReference>
<keyword evidence="5" id="KW-0234">DNA repair</keyword>
<evidence type="ECO:0000256" key="5">
    <source>
        <dbReference type="ARBA" id="ARBA00023204"/>
    </source>
</evidence>
<dbReference type="Pfam" id="PF12833">
    <property type="entry name" value="HTH_18"/>
    <property type="match status" value="1"/>
</dbReference>
<organism evidence="8 9">
    <name type="scientific">Limnobacter profundi</name>
    <dbReference type="NCBI Taxonomy" id="2732163"/>
    <lineage>
        <taxon>Bacteria</taxon>
        <taxon>Pseudomonadati</taxon>
        <taxon>Pseudomonadota</taxon>
        <taxon>Betaproteobacteria</taxon>
        <taxon>Burkholderiales</taxon>
        <taxon>Burkholderiaceae</taxon>
        <taxon>Limnobacter</taxon>
    </lineage>
</organism>
<name>A0ABX6N9H1_9BURK</name>
<sequence length="259" mass="28709">MAILAKHLNTSPYHLQRTFTEWAGISPKQFFHCLQKDHARKLISSGKSMLHTSLALGLSSSSKLHHLMLKFEALTPGEIKNEGLNQVFTIGHAPSPFGQVFVCLTAKGINSLEFETAELTYHQWKGEIRGLYPKATFVESSSKTEALVEQLFHPTGHQTGDLYLHLRGTPFQLLVWQALIHLPIGQLASYQQIAASIGKPSASRAVGSAIAKNPVAFLIPCHRVIQATGELGQYRWQNERKKALHLWEQGLISTTINAA</sequence>
<keyword evidence="9" id="KW-1185">Reference proteome</keyword>
<dbReference type="Pfam" id="PF01035">
    <property type="entry name" value="DNA_binding_1"/>
    <property type="match status" value="1"/>
</dbReference>
<dbReference type="InterPro" id="IPR018060">
    <property type="entry name" value="HTH_AraC"/>
</dbReference>
<dbReference type="PANTHER" id="PTHR10815:SF13">
    <property type="entry name" value="METHYLATED-DNA--PROTEIN-CYSTEINE METHYLTRANSFERASE"/>
    <property type="match status" value="1"/>
</dbReference>
<dbReference type="PROSITE" id="PS00374">
    <property type="entry name" value="MGMT"/>
    <property type="match status" value="1"/>
</dbReference>
<reference evidence="8 9" key="1">
    <citation type="submission" date="2020-05" db="EMBL/GenBank/DDBJ databases">
        <title>Compete genome of Limnobacter sp. SAORIC-580.</title>
        <authorList>
            <person name="Song J."/>
            <person name="Cho J.-C."/>
        </authorList>
    </citation>
    <scope>NUCLEOTIDE SEQUENCE [LARGE SCALE GENOMIC DNA]</scope>
    <source>
        <strain evidence="8 9">SAORIC-580</strain>
    </source>
</reference>
<dbReference type="Gene3D" id="1.10.10.60">
    <property type="entry name" value="Homeodomain-like"/>
    <property type="match status" value="1"/>
</dbReference>
<gene>
    <name evidence="8" type="ORF">HKT17_11265</name>
</gene>
<dbReference type="GO" id="GO:0032259">
    <property type="term" value="P:methylation"/>
    <property type="evidence" value="ECO:0007669"/>
    <property type="project" value="UniProtKB-KW"/>
</dbReference>
<evidence type="ECO:0000256" key="6">
    <source>
        <dbReference type="ARBA" id="ARBA00049348"/>
    </source>
</evidence>
<dbReference type="NCBIfam" id="TIGR00589">
    <property type="entry name" value="ogt"/>
    <property type="match status" value="1"/>
</dbReference>
<dbReference type="Gene3D" id="3.30.160.70">
    <property type="entry name" value="Methylated DNA-protein cysteine methyltransferase domain"/>
    <property type="match status" value="1"/>
</dbReference>
<dbReference type="InterPro" id="IPR036217">
    <property type="entry name" value="MethylDNA_cys_MeTrfase_DNAb"/>
</dbReference>
<evidence type="ECO:0000259" key="7">
    <source>
        <dbReference type="PROSITE" id="PS01124"/>
    </source>
</evidence>
<dbReference type="InterPro" id="IPR001497">
    <property type="entry name" value="MethylDNA_cys_MeTrfase_AS"/>
</dbReference>
<evidence type="ECO:0000256" key="3">
    <source>
        <dbReference type="ARBA" id="ARBA00022679"/>
    </source>
</evidence>
<dbReference type="InterPro" id="IPR036631">
    <property type="entry name" value="MGMT_N_sf"/>
</dbReference>
<evidence type="ECO:0000256" key="2">
    <source>
        <dbReference type="ARBA" id="ARBA00022603"/>
    </source>
</evidence>
<dbReference type="InterPro" id="IPR014048">
    <property type="entry name" value="MethylDNA_cys_MeTrfase_DNA-bd"/>
</dbReference>
<protein>
    <submittedName>
        <fullName evidence="8">Methylated-DNA--[protein]-cysteine S-methyltransferase</fullName>
        <ecNumber evidence="8">2.1.1.63</ecNumber>
    </submittedName>
</protein>
<evidence type="ECO:0000256" key="1">
    <source>
        <dbReference type="ARBA" id="ARBA00001286"/>
    </source>
</evidence>
<keyword evidence="2 8" id="KW-0489">Methyltransferase</keyword>
<dbReference type="SUPFAM" id="SSF53155">
    <property type="entry name" value="Methylated DNA-protein cysteine methyltransferase domain"/>
    <property type="match status" value="1"/>
</dbReference>
<dbReference type="GO" id="GO:0003908">
    <property type="term" value="F:methylated-DNA-[protein]-cysteine S-methyltransferase activity"/>
    <property type="evidence" value="ECO:0007669"/>
    <property type="project" value="UniProtKB-EC"/>
</dbReference>
<comment type="catalytic activity">
    <reaction evidence="1">
        <text>a 4-O-methyl-thymidine in DNA + L-cysteinyl-[protein] = a thymidine in DNA + S-methyl-L-cysteinyl-[protein]</text>
        <dbReference type="Rhea" id="RHEA:53428"/>
        <dbReference type="Rhea" id="RHEA-COMP:10131"/>
        <dbReference type="Rhea" id="RHEA-COMP:10132"/>
        <dbReference type="Rhea" id="RHEA-COMP:13555"/>
        <dbReference type="Rhea" id="RHEA-COMP:13556"/>
        <dbReference type="ChEBI" id="CHEBI:29950"/>
        <dbReference type="ChEBI" id="CHEBI:82612"/>
        <dbReference type="ChEBI" id="CHEBI:137386"/>
        <dbReference type="ChEBI" id="CHEBI:137387"/>
        <dbReference type="EC" id="2.1.1.63"/>
    </reaction>
</comment>
<accession>A0ABX6N9H1</accession>
<dbReference type="CDD" id="cd06445">
    <property type="entry name" value="ATase"/>
    <property type="match status" value="1"/>
</dbReference>
<dbReference type="Proteomes" id="UP000501130">
    <property type="component" value="Chromosome"/>
</dbReference>
<dbReference type="RefSeq" id="WP_171100145.1">
    <property type="nucleotide sequence ID" value="NZ_CP053084.1"/>
</dbReference>
<dbReference type="SMART" id="SM00342">
    <property type="entry name" value="HTH_ARAC"/>
    <property type="match status" value="1"/>
</dbReference>
<dbReference type="EMBL" id="CP053084">
    <property type="protein sequence ID" value="QJR30242.1"/>
    <property type="molecule type" value="Genomic_DNA"/>
</dbReference>